<keyword evidence="1" id="KW-0812">Transmembrane</keyword>
<feature type="transmembrane region" description="Helical" evidence="1">
    <location>
        <begin position="105"/>
        <end position="123"/>
    </location>
</feature>
<keyword evidence="1" id="KW-1133">Transmembrane helix</keyword>
<dbReference type="InterPro" id="IPR031306">
    <property type="entry name" value="CcdC"/>
</dbReference>
<evidence type="ECO:0000256" key="1">
    <source>
        <dbReference type="SAM" id="Phobius"/>
    </source>
</evidence>
<feature type="transmembrane region" description="Helical" evidence="1">
    <location>
        <begin position="43"/>
        <end position="60"/>
    </location>
</feature>
<reference evidence="2 3" key="1">
    <citation type="submission" date="2024-09" db="EMBL/GenBank/DDBJ databases">
        <authorList>
            <person name="Sun Q."/>
            <person name="Mori K."/>
        </authorList>
    </citation>
    <scope>NUCLEOTIDE SEQUENCE [LARGE SCALE GENOMIC DNA]</scope>
    <source>
        <strain evidence="2 3">CCM 4839</strain>
    </source>
</reference>
<evidence type="ECO:0000313" key="3">
    <source>
        <dbReference type="Proteomes" id="UP001589818"/>
    </source>
</evidence>
<proteinExistence type="predicted"/>
<dbReference type="PANTHER" id="PTHR39164">
    <property type="entry name" value="PROTEIN CCDC"/>
    <property type="match status" value="1"/>
</dbReference>
<dbReference type="PANTHER" id="PTHR39164:SF1">
    <property type="entry name" value="PROTEIN CCDC"/>
    <property type="match status" value="1"/>
</dbReference>
<dbReference type="EMBL" id="JBHLVF010000008">
    <property type="protein sequence ID" value="MFC0390542.1"/>
    <property type="molecule type" value="Genomic_DNA"/>
</dbReference>
<feature type="transmembrane region" description="Helical" evidence="1">
    <location>
        <begin position="129"/>
        <end position="150"/>
    </location>
</feature>
<dbReference type="RefSeq" id="WP_204820159.1">
    <property type="nucleotide sequence ID" value="NZ_JANHOF010000010.1"/>
</dbReference>
<sequence length="169" mass="19200">MHLFPQSLQIPHFASILLSLLAGAAVIFFRLRASNRPTSMRKIIIPPFAMSSGFLMFVVPMTRVPWLWALAAFAAGALLFAYPLIRTSKLERSGEEIVLKRSKAFIIILLALFVIRLLLHDVLEAYISIPQTGGLFFILAFGMILVWRIAMLRKFNELQRERKQELGSK</sequence>
<comment type="caution">
    <text evidence="2">The sequence shown here is derived from an EMBL/GenBank/DDBJ whole genome shotgun (WGS) entry which is preliminary data.</text>
</comment>
<protein>
    <submittedName>
        <fullName evidence="2">CcdC family protein</fullName>
    </submittedName>
</protein>
<name>A0ABV6J406_9BACL</name>
<keyword evidence="3" id="KW-1185">Reference proteome</keyword>
<gene>
    <name evidence="2" type="ORF">ACFFJ8_04025</name>
</gene>
<organism evidence="2 3">
    <name type="scientific">Paenibacillus mendelii</name>
    <dbReference type="NCBI Taxonomy" id="206163"/>
    <lineage>
        <taxon>Bacteria</taxon>
        <taxon>Bacillati</taxon>
        <taxon>Bacillota</taxon>
        <taxon>Bacilli</taxon>
        <taxon>Bacillales</taxon>
        <taxon>Paenibacillaceae</taxon>
        <taxon>Paenibacillus</taxon>
    </lineage>
</organism>
<keyword evidence="1" id="KW-0472">Membrane</keyword>
<feature type="transmembrane region" description="Helical" evidence="1">
    <location>
        <begin position="66"/>
        <end position="85"/>
    </location>
</feature>
<dbReference type="Proteomes" id="UP001589818">
    <property type="component" value="Unassembled WGS sequence"/>
</dbReference>
<dbReference type="InterPro" id="IPR058247">
    <property type="entry name" value="DUF1453"/>
</dbReference>
<evidence type="ECO:0000313" key="2">
    <source>
        <dbReference type="EMBL" id="MFC0390542.1"/>
    </source>
</evidence>
<dbReference type="Pfam" id="PF07301">
    <property type="entry name" value="DUF1453"/>
    <property type="match status" value="1"/>
</dbReference>
<feature type="transmembrane region" description="Helical" evidence="1">
    <location>
        <begin position="12"/>
        <end position="31"/>
    </location>
</feature>
<accession>A0ABV6J406</accession>
<dbReference type="PIRSF" id="PIRSF021441">
    <property type="entry name" value="DUF1453"/>
    <property type="match status" value="1"/>
</dbReference>